<proteinExistence type="predicted"/>
<evidence type="ECO:0000256" key="1">
    <source>
        <dbReference type="ARBA" id="ARBA00022676"/>
    </source>
</evidence>
<gene>
    <name evidence="4" type="ORF">MUCCIDRAFT_90185</name>
</gene>
<dbReference type="VEuPathDB" id="FungiDB:MUCCIDRAFT_90185"/>
<comment type="caution">
    <text evidence="4">The sequence shown here is derived from an EMBL/GenBank/DDBJ whole genome shotgun (WGS) entry which is preliminary data.</text>
</comment>
<keyword evidence="5" id="KW-1185">Reference proteome</keyword>
<evidence type="ECO:0000256" key="3">
    <source>
        <dbReference type="SAM" id="SignalP"/>
    </source>
</evidence>
<dbReference type="EMBL" id="AMYB01000001">
    <property type="protein sequence ID" value="OAD08031.1"/>
    <property type="molecule type" value="Genomic_DNA"/>
</dbReference>
<keyword evidence="1" id="KW-0328">Glycosyltransferase</keyword>
<feature type="chain" id="PRO_5007899720" evidence="3">
    <location>
        <begin position="19"/>
        <end position="549"/>
    </location>
</feature>
<reference evidence="4 5" key="1">
    <citation type="submission" date="2015-06" db="EMBL/GenBank/DDBJ databases">
        <title>Expansion of signal transduction pathways in fungi by whole-genome duplication.</title>
        <authorList>
            <consortium name="DOE Joint Genome Institute"/>
            <person name="Corrochano L.M."/>
            <person name="Kuo A."/>
            <person name="Marcet-Houben M."/>
            <person name="Polaino S."/>
            <person name="Salamov A."/>
            <person name="Villalobos J.M."/>
            <person name="Alvarez M.I."/>
            <person name="Avalos J."/>
            <person name="Benito E.P."/>
            <person name="Benoit I."/>
            <person name="Burger G."/>
            <person name="Camino L.P."/>
            <person name="Canovas D."/>
            <person name="Cerda-Olmedo E."/>
            <person name="Cheng J.-F."/>
            <person name="Dominguez A."/>
            <person name="Elias M."/>
            <person name="Eslava A.P."/>
            <person name="Glaser F."/>
            <person name="Grimwood J."/>
            <person name="Gutierrez G."/>
            <person name="Heitman J."/>
            <person name="Henrissat B."/>
            <person name="Iturriaga E.A."/>
            <person name="Lang B.F."/>
            <person name="Lavin J.L."/>
            <person name="Lee S."/>
            <person name="Li W."/>
            <person name="Lindquist E."/>
            <person name="Lopez-Garcia S."/>
            <person name="Luque E.M."/>
            <person name="Marcos A.T."/>
            <person name="Martin J."/>
            <person name="Mccluskey K."/>
            <person name="Medina H.R."/>
            <person name="Miralles-Duran A."/>
            <person name="Miyazaki A."/>
            <person name="Munoz-Torres E."/>
            <person name="Oguiza J.A."/>
            <person name="Ohm R."/>
            <person name="Olmedo M."/>
            <person name="Orejas M."/>
            <person name="Ortiz-Castellanos L."/>
            <person name="Pisabarro A.G."/>
            <person name="Rodriguez-Romero J."/>
            <person name="Ruiz-Herrera J."/>
            <person name="Ruiz-Vazquez R."/>
            <person name="Sanz C."/>
            <person name="Schackwitz W."/>
            <person name="Schmutz J."/>
            <person name="Shahriari M."/>
            <person name="Shelest E."/>
            <person name="Silva-Franco F."/>
            <person name="Soanes D."/>
            <person name="Syed K."/>
            <person name="Tagua V.G."/>
            <person name="Talbot N.J."/>
            <person name="Thon M."/>
            <person name="De Vries R.P."/>
            <person name="Wiebenga A."/>
            <person name="Yadav J.S."/>
            <person name="Braun E.L."/>
            <person name="Baker S."/>
            <person name="Garre V."/>
            <person name="Horwitz B."/>
            <person name="Torres-Martinez S."/>
            <person name="Idnurm A."/>
            <person name="Herrera-Estrella A."/>
            <person name="Gabaldon T."/>
            <person name="Grigoriev I.V."/>
        </authorList>
    </citation>
    <scope>NUCLEOTIDE SEQUENCE [LARGE SCALE GENOMIC DNA]</scope>
    <source>
        <strain evidence="4 5">CBS 277.49</strain>
    </source>
</reference>
<dbReference type="STRING" id="747725.A0A168PPN0"/>
<dbReference type="Proteomes" id="UP000077051">
    <property type="component" value="Unassembled WGS sequence"/>
</dbReference>
<dbReference type="SUPFAM" id="SSF53756">
    <property type="entry name" value="UDP-Glycosyltransferase/glycogen phosphorylase"/>
    <property type="match status" value="1"/>
</dbReference>
<dbReference type="OrthoDB" id="5835829at2759"/>
<evidence type="ECO:0000313" key="4">
    <source>
        <dbReference type="EMBL" id="OAD08031.1"/>
    </source>
</evidence>
<evidence type="ECO:0000256" key="2">
    <source>
        <dbReference type="ARBA" id="ARBA00022679"/>
    </source>
</evidence>
<keyword evidence="3" id="KW-0732">Signal</keyword>
<evidence type="ECO:0000313" key="5">
    <source>
        <dbReference type="Proteomes" id="UP000077051"/>
    </source>
</evidence>
<dbReference type="Pfam" id="PF00201">
    <property type="entry name" value="UDPGT"/>
    <property type="match status" value="1"/>
</dbReference>
<name>A0A168PPN0_MUCCL</name>
<dbReference type="Gene3D" id="3.40.50.2000">
    <property type="entry name" value="Glycogen Phosphorylase B"/>
    <property type="match status" value="2"/>
</dbReference>
<dbReference type="CDD" id="cd03784">
    <property type="entry name" value="GT1_Gtf-like"/>
    <property type="match status" value="1"/>
</dbReference>
<dbReference type="PANTHER" id="PTHR48043">
    <property type="entry name" value="EG:EG0003.4 PROTEIN-RELATED"/>
    <property type="match status" value="1"/>
</dbReference>
<sequence length="549" mass="61631">MKAIVATVWLFLCHLVLAHVDQLEMLQTFREPKNIAFSALMGGSSHINWVLSILDELTTRGHTTFFVTKDDQTKFGSNFPSIETISIAKPYQIANQTHLIDHIRDISTIDFFTEFAIGMDLDFKQDYLEQVALFKSREIDLVVCDFMNTACHEAATTLELPFIITSSGTSGDGTTAPYINNSPINMDHPTTEDETLAERLYNTFIKPVHFLIRLRSFLYQQHANLKSLGIDPVFPADLRHQHCIKLFNSAWGFEFGRPIGPLIEMVGPIVPEKTMKKLTPALESFLSTHKKTAYVAFGQLVKVNASDIALILTGLLEAYEAKHLDGIIWATRGIDQRLFPETIVTPQNNVTYQVHTFFNKQKGSSDNDIQFVEWAPQMAILSHPSTQVFVTHGGTGSIQEAYFGGVRLIVYPFFVDQIPNAITVEKFGTGMRLDYRSTQQEASALIAAVVEDASGQFQRNVDKFKALTQIKSRHGALRGADVVEEVLFTHENGVLPHRLDAKFRVSWIKAHNLDLHAVVLSATALCVYATYRLVKWIHQNSSQAKLKTA</sequence>
<accession>A0A168PPN0</accession>
<keyword evidence="2 4" id="KW-0808">Transferase</keyword>
<dbReference type="GO" id="GO:0008194">
    <property type="term" value="F:UDP-glycosyltransferase activity"/>
    <property type="evidence" value="ECO:0007669"/>
    <property type="project" value="InterPro"/>
</dbReference>
<organism evidence="4 5">
    <name type="scientific">Mucor lusitanicus CBS 277.49</name>
    <dbReference type="NCBI Taxonomy" id="747725"/>
    <lineage>
        <taxon>Eukaryota</taxon>
        <taxon>Fungi</taxon>
        <taxon>Fungi incertae sedis</taxon>
        <taxon>Mucoromycota</taxon>
        <taxon>Mucoromycotina</taxon>
        <taxon>Mucoromycetes</taxon>
        <taxon>Mucorales</taxon>
        <taxon>Mucorineae</taxon>
        <taxon>Mucoraceae</taxon>
        <taxon>Mucor</taxon>
    </lineage>
</organism>
<dbReference type="PANTHER" id="PTHR48043:SF145">
    <property type="entry name" value="FI06409P-RELATED"/>
    <property type="match status" value="1"/>
</dbReference>
<protein>
    <submittedName>
        <fullName evidence="4">Glycosyltransferase family 1 protein</fullName>
    </submittedName>
</protein>
<dbReference type="InterPro" id="IPR002213">
    <property type="entry name" value="UDP_glucos_trans"/>
</dbReference>
<dbReference type="AlphaFoldDB" id="A0A168PPN0"/>
<feature type="signal peptide" evidence="3">
    <location>
        <begin position="1"/>
        <end position="18"/>
    </location>
</feature>
<dbReference type="InterPro" id="IPR050271">
    <property type="entry name" value="UDP-glycosyltransferase"/>
</dbReference>